<evidence type="ECO:0000313" key="2">
    <source>
        <dbReference type="Proteomes" id="UP000266568"/>
    </source>
</evidence>
<accession>A0A397PE94</accession>
<organism evidence="1 2">
    <name type="scientific">Hephaestia caeni</name>
    <dbReference type="NCBI Taxonomy" id="645617"/>
    <lineage>
        <taxon>Bacteria</taxon>
        <taxon>Pseudomonadati</taxon>
        <taxon>Pseudomonadota</taxon>
        <taxon>Alphaproteobacteria</taxon>
        <taxon>Sphingomonadales</taxon>
        <taxon>Sphingomonadaceae</taxon>
        <taxon>Hephaestia</taxon>
    </lineage>
</organism>
<gene>
    <name evidence="1" type="ORF">DFR49_1287</name>
</gene>
<dbReference type="EMBL" id="QXDC01000002">
    <property type="protein sequence ID" value="RIA46733.1"/>
    <property type="molecule type" value="Genomic_DNA"/>
</dbReference>
<comment type="caution">
    <text evidence="1">The sequence shown here is derived from an EMBL/GenBank/DDBJ whole genome shotgun (WGS) entry which is preliminary data.</text>
</comment>
<reference evidence="1 2" key="1">
    <citation type="submission" date="2018-08" db="EMBL/GenBank/DDBJ databases">
        <title>Genomic Encyclopedia of Type Strains, Phase IV (KMG-IV): sequencing the most valuable type-strain genomes for metagenomic binning, comparative biology and taxonomic classification.</title>
        <authorList>
            <person name="Goeker M."/>
        </authorList>
    </citation>
    <scope>NUCLEOTIDE SEQUENCE [LARGE SCALE GENOMIC DNA]</scope>
    <source>
        <strain evidence="1 2">DSM 25527</strain>
    </source>
</reference>
<keyword evidence="2" id="KW-1185">Reference proteome</keyword>
<dbReference type="RefSeq" id="WP_119034804.1">
    <property type="nucleotide sequence ID" value="NZ_QXDC01000002.1"/>
</dbReference>
<name>A0A397PE94_9SPHN</name>
<proteinExistence type="predicted"/>
<dbReference type="OrthoDB" id="8481875at2"/>
<evidence type="ECO:0000313" key="1">
    <source>
        <dbReference type="EMBL" id="RIA46733.1"/>
    </source>
</evidence>
<sequence>MKIQAILEFDLVDWDGIPVDDRELFDLAARDTDHAIRTRLMGAGFLGTDAIIRTWTLRVSVRDEPPGEPDPPD</sequence>
<dbReference type="AlphaFoldDB" id="A0A397PE94"/>
<protein>
    <submittedName>
        <fullName evidence="1">Uncharacterized protein</fullName>
    </submittedName>
</protein>
<dbReference type="Proteomes" id="UP000266568">
    <property type="component" value="Unassembled WGS sequence"/>
</dbReference>